<comment type="similarity">
    <text evidence="6">Belongs to the archaeal Rpo10/eukaryotic RPB10 RNA polymerase subunit family.</text>
</comment>
<dbReference type="HOGENOM" id="CLU_143122_2_1_1"/>
<dbReference type="InParanoid" id="I3EDI1"/>
<dbReference type="PROSITE" id="PS01112">
    <property type="entry name" value="RNA_POL_N_8KD"/>
    <property type="match status" value="1"/>
</dbReference>
<evidence type="ECO:0000256" key="2">
    <source>
        <dbReference type="ARBA" id="ARBA00022478"/>
    </source>
</evidence>
<dbReference type="Pfam" id="PF01194">
    <property type="entry name" value="RNA_pol_N"/>
    <property type="match status" value="1"/>
</dbReference>
<evidence type="ECO:0000256" key="5">
    <source>
        <dbReference type="ARBA" id="ARBA00023163"/>
    </source>
</evidence>
<organism evidence="7 8">
    <name type="scientific">Nematocida parisii (strain ERTm3)</name>
    <name type="common">Nematode killer fungus</name>
    <dbReference type="NCBI Taxonomy" id="935791"/>
    <lineage>
        <taxon>Eukaryota</taxon>
        <taxon>Fungi</taxon>
        <taxon>Fungi incertae sedis</taxon>
        <taxon>Microsporidia</taxon>
        <taxon>Nematocida</taxon>
    </lineage>
</organism>
<dbReference type="GO" id="GO:0003899">
    <property type="term" value="F:DNA-directed RNA polymerase activity"/>
    <property type="evidence" value="ECO:0007669"/>
    <property type="project" value="InterPro"/>
</dbReference>
<dbReference type="GO" id="GO:0006351">
    <property type="term" value="P:DNA-templated transcription"/>
    <property type="evidence" value="ECO:0007669"/>
    <property type="project" value="InterPro"/>
</dbReference>
<dbReference type="PANTHER" id="PTHR23431:SF3">
    <property type="entry name" value="DNA-DIRECTED RNA POLYMERASES I, II, AND III SUBUNIT RPABC5"/>
    <property type="match status" value="1"/>
</dbReference>
<evidence type="ECO:0000256" key="3">
    <source>
        <dbReference type="ARBA" id="ARBA00022723"/>
    </source>
</evidence>
<dbReference type="GO" id="GO:0005665">
    <property type="term" value="C:RNA polymerase II, core complex"/>
    <property type="evidence" value="ECO:0007669"/>
    <property type="project" value="UniProtKB-ARBA"/>
</dbReference>
<dbReference type="GO" id="GO:0003677">
    <property type="term" value="F:DNA binding"/>
    <property type="evidence" value="ECO:0007669"/>
    <property type="project" value="InterPro"/>
</dbReference>
<proteinExistence type="inferred from homology"/>
<evidence type="ECO:0000313" key="8">
    <source>
        <dbReference type="Proteomes" id="UP000002872"/>
    </source>
</evidence>
<sequence length="75" mass="8768">MLIPVRCFTCGKEVSSRWEEYMERCAMSHDKAKILTDLGFKRPCCRTVMLTTVDIMQKILKFEYPQEGFAADEKI</sequence>
<name>I3EDI1_NEMP3</name>
<dbReference type="InterPro" id="IPR023580">
    <property type="entry name" value="RNA_pol_su_RPB10"/>
</dbReference>
<dbReference type="FunCoup" id="I3EDI1">
    <property type="interactions" value="70"/>
</dbReference>
<dbReference type="AlphaFoldDB" id="I3EDI1"/>
<dbReference type="VEuPathDB" id="MicrosporidiaDB:NEQG_02613"/>
<keyword evidence="5" id="KW-0804">Transcription</keyword>
<keyword evidence="8" id="KW-1185">Reference proteome</keyword>
<dbReference type="STRING" id="935791.I3EDI1"/>
<dbReference type="PIRSF" id="PIRSF005653">
    <property type="entry name" value="RNA_pol_N/8_sub"/>
    <property type="match status" value="1"/>
</dbReference>
<dbReference type="GO" id="GO:0008270">
    <property type="term" value="F:zinc ion binding"/>
    <property type="evidence" value="ECO:0007669"/>
    <property type="project" value="InterPro"/>
</dbReference>
<keyword evidence="4" id="KW-0862">Zinc</keyword>
<keyword evidence="2 7" id="KW-0240">DNA-directed RNA polymerase</keyword>
<evidence type="ECO:0000256" key="4">
    <source>
        <dbReference type="ARBA" id="ARBA00022833"/>
    </source>
</evidence>
<evidence type="ECO:0000256" key="6">
    <source>
        <dbReference type="ARBA" id="ARBA00025720"/>
    </source>
</evidence>
<reference evidence="7" key="1">
    <citation type="submission" date="2011-01" db="EMBL/GenBank/DDBJ databases">
        <title>The Genome Sequence of Nematocida parisii strain ERTm3.</title>
        <authorList>
            <consortium name="The Broad Institute Genome Sequencing Platform"/>
            <consortium name="The Broad Institute Genome Sequencing Center for Infectious Disease"/>
            <person name="Cuomo C."/>
            <person name="Troemel E."/>
            <person name="Young S.K."/>
            <person name="Zeng Q."/>
            <person name="Gargeya S."/>
            <person name="Fitzgerald M."/>
            <person name="Haas B."/>
            <person name="Abouelleil A."/>
            <person name="Alvarado L."/>
            <person name="Arachchi H.M."/>
            <person name="Berlin A."/>
            <person name="Chapman S.B."/>
            <person name="Gearin G."/>
            <person name="Goldberg J."/>
            <person name="Griggs A."/>
            <person name="Gujja S."/>
            <person name="Hansen M."/>
            <person name="Heiman D."/>
            <person name="Howarth C."/>
            <person name="Larimer J."/>
            <person name="Lui A."/>
            <person name="MacDonald P.J.P."/>
            <person name="McCowen C."/>
            <person name="Montmayeur A."/>
            <person name="Murphy C."/>
            <person name="Neiman D."/>
            <person name="Pearson M."/>
            <person name="Priest M."/>
            <person name="Roberts A."/>
            <person name="Saif S."/>
            <person name="Shea T."/>
            <person name="Sisk P."/>
            <person name="Stolte C."/>
            <person name="Sykes S."/>
            <person name="Wortman J."/>
            <person name="Nusbaum C."/>
            <person name="Birren B."/>
        </authorList>
    </citation>
    <scope>NUCLEOTIDE SEQUENCE</scope>
    <source>
        <strain evidence="7">ERTm3</strain>
    </source>
</reference>
<dbReference type="Proteomes" id="UP000002872">
    <property type="component" value="Unassembled WGS sequence"/>
</dbReference>
<dbReference type="PANTHER" id="PTHR23431">
    <property type="entry name" value="DNA-DIRECTED RNA POLYMERASES I, II, AND III SUBUNIT RPABC5 FAMILY MEMBER"/>
    <property type="match status" value="1"/>
</dbReference>
<accession>I3EDI1</accession>
<protein>
    <recommendedName>
        <fullName evidence="1">DNA-directed RNA polymerases I, II, and III subunit RPABC5</fullName>
    </recommendedName>
</protein>
<evidence type="ECO:0000256" key="1">
    <source>
        <dbReference type="ARBA" id="ARBA00020813"/>
    </source>
</evidence>
<dbReference type="Gene3D" id="1.10.10.60">
    <property type="entry name" value="Homeodomain-like"/>
    <property type="match status" value="1"/>
</dbReference>
<dbReference type="InterPro" id="IPR000268">
    <property type="entry name" value="RPABC5/Rpb10"/>
</dbReference>
<keyword evidence="3" id="KW-0479">Metal-binding</keyword>
<dbReference type="EMBL" id="GL870884">
    <property type="protein sequence ID" value="EIJ87278.1"/>
    <property type="molecule type" value="Genomic_DNA"/>
</dbReference>
<evidence type="ECO:0000313" key="7">
    <source>
        <dbReference type="EMBL" id="EIJ87278.1"/>
    </source>
</evidence>
<dbReference type="InterPro" id="IPR020789">
    <property type="entry name" value="RNA_pol_suN_Zn-BS"/>
</dbReference>
<dbReference type="OMA" id="YCCRRMF"/>
<gene>
    <name evidence="7" type="ORF">NEQG_02613</name>
</gene>
<dbReference type="SUPFAM" id="SSF46924">
    <property type="entry name" value="RNA polymerase subunit RPB10"/>
    <property type="match status" value="1"/>
</dbReference>
<dbReference type="OrthoDB" id="10258858at2759"/>